<reference evidence="4" key="1">
    <citation type="submission" date="2016-11" db="EMBL/GenBank/DDBJ databases">
        <authorList>
            <person name="Varghese N."/>
            <person name="Submissions S."/>
        </authorList>
    </citation>
    <scope>NUCLEOTIDE SEQUENCE [LARGE SCALE GENOMIC DNA]</scope>
    <source>
        <strain evidence="4">DSM 29440</strain>
    </source>
</reference>
<dbReference type="Pfam" id="PF13453">
    <property type="entry name" value="Zn_ribbon_TFIIB"/>
    <property type="match status" value="1"/>
</dbReference>
<dbReference type="RefSeq" id="WP_074254350.1">
    <property type="nucleotide sequence ID" value="NZ_FSRL01000001.1"/>
</dbReference>
<feature type="compositionally biased region" description="Basic and acidic residues" evidence="1">
    <location>
        <begin position="54"/>
        <end position="65"/>
    </location>
</feature>
<evidence type="ECO:0000256" key="1">
    <source>
        <dbReference type="SAM" id="MobiDB-lite"/>
    </source>
</evidence>
<feature type="compositionally biased region" description="Basic and acidic residues" evidence="1">
    <location>
        <begin position="73"/>
        <end position="85"/>
    </location>
</feature>
<evidence type="ECO:0000313" key="4">
    <source>
        <dbReference type="Proteomes" id="UP000184932"/>
    </source>
</evidence>
<organism evidence="3 4">
    <name type="scientific">Vannielia litorea</name>
    <dbReference type="NCBI Taxonomy" id="1217970"/>
    <lineage>
        <taxon>Bacteria</taxon>
        <taxon>Pseudomonadati</taxon>
        <taxon>Pseudomonadota</taxon>
        <taxon>Alphaproteobacteria</taxon>
        <taxon>Rhodobacterales</taxon>
        <taxon>Paracoccaceae</taxon>
        <taxon>Vannielia</taxon>
    </lineage>
</organism>
<evidence type="ECO:0000259" key="2">
    <source>
        <dbReference type="Pfam" id="PF13453"/>
    </source>
</evidence>
<gene>
    <name evidence="3" type="ORF">SAMN05444002_0128</name>
</gene>
<dbReference type="InterPro" id="IPR027392">
    <property type="entry name" value="TF_Znf"/>
</dbReference>
<evidence type="ECO:0000313" key="3">
    <source>
        <dbReference type="EMBL" id="SIN75633.1"/>
    </source>
</evidence>
<dbReference type="OrthoDB" id="9814037at2"/>
<sequence length="104" mass="11678">MNCPHCNIPLSMADRTGIEIDFCPQCRGIWLDRGELDKIIERANAPLGGPSGARYDKGAVRSRDWDDVDEDDDYRRSGKGGDDRYRGKRKKKGVGSILGDIFDF</sequence>
<name>A0A1N6DY17_9RHOB</name>
<dbReference type="STRING" id="1217970.SAMN05444002_0128"/>
<feature type="region of interest" description="Disordered" evidence="1">
    <location>
        <begin position="45"/>
        <end position="91"/>
    </location>
</feature>
<dbReference type="AlphaFoldDB" id="A0A1N6DY17"/>
<feature type="domain" description="Transcription factor zinc-finger" evidence="2">
    <location>
        <begin position="2"/>
        <end position="42"/>
    </location>
</feature>
<proteinExistence type="predicted"/>
<accession>A0A1N6DY17</accession>
<dbReference type="Proteomes" id="UP000184932">
    <property type="component" value="Unassembled WGS sequence"/>
</dbReference>
<keyword evidence="4" id="KW-1185">Reference proteome</keyword>
<dbReference type="EMBL" id="FSRL01000001">
    <property type="protein sequence ID" value="SIN75633.1"/>
    <property type="molecule type" value="Genomic_DNA"/>
</dbReference>
<protein>
    <recommendedName>
        <fullName evidence="2">Transcription factor zinc-finger domain-containing protein</fullName>
    </recommendedName>
</protein>